<comment type="cofactor">
    <cofactor evidence="1">
        <name>heme</name>
        <dbReference type="ChEBI" id="CHEBI:30413"/>
    </cofactor>
</comment>
<dbReference type="GO" id="GO:0004497">
    <property type="term" value="F:monooxygenase activity"/>
    <property type="evidence" value="ECO:0007669"/>
    <property type="project" value="InterPro"/>
</dbReference>
<dbReference type="InterPro" id="IPR001128">
    <property type="entry name" value="Cyt_P450"/>
</dbReference>
<evidence type="ECO:0000313" key="5">
    <source>
        <dbReference type="EMBL" id="KAK3051636.1"/>
    </source>
</evidence>
<name>A0AAJ0G7Y9_9PEZI</name>
<keyword evidence="2" id="KW-0479">Metal-binding</keyword>
<dbReference type="InterPro" id="IPR036396">
    <property type="entry name" value="Cyt_P450_sf"/>
</dbReference>
<sequence>MACVIYAVGILVYRLFFSPLAKIPGPWLTRISNLEEANALKENRRAAWVTQLFEQYPGSVAVRTGPNSVSFNSPEAVKAIYGHGKTTDGFGKSSWYDSFSTTGESLFSTRSKKAHAMKRRMVSHGFSMQSLQTFEPIVDATIDKFMSRMDNFAKTGEAFDIYTWFEFFTMDLLGELALGGSFGALDGGKPVRYSTLVEQSQRFANHAGLLPFGKWNVRILSWVPLPNIQRLYRARLEYLDYAKSALERRFAENRQ</sequence>
<evidence type="ECO:0000313" key="6">
    <source>
        <dbReference type="Proteomes" id="UP001271007"/>
    </source>
</evidence>
<proteinExistence type="predicted"/>
<evidence type="ECO:0000256" key="3">
    <source>
        <dbReference type="ARBA" id="ARBA00023002"/>
    </source>
</evidence>
<dbReference type="PANTHER" id="PTHR24305:SF235">
    <property type="entry name" value="CYTOCHROME P450 MONOOXYGENASE APDB-RELATED"/>
    <property type="match status" value="1"/>
</dbReference>
<dbReference type="AlphaFoldDB" id="A0AAJ0G7Y9"/>
<comment type="caution">
    <text evidence="5">The sequence shown here is derived from an EMBL/GenBank/DDBJ whole genome shotgun (WGS) entry which is preliminary data.</text>
</comment>
<dbReference type="EMBL" id="JAWDJX010000025">
    <property type="protein sequence ID" value="KAK3051636.1"/>
    <property type="molecule type" value="Genomic_DNA"/>
</dbReference>
<protein>
    <recommendedName>
        <fullName evidence="7">Cytochrome P450</fullName>
    </recommendedName>
</protein>
<evidence type="ECO:0000256" key="1">
    <source>
        <dbReference type="ARBA" id="ARBA00001971"/>
    </source>
</evidence>
<dbReference type="GO" id="GO:0005506">
    <property type="term" value="F:iron ion binding"/>
    <property type="evidence" value="ECO:0007669"/>
    <property type="project" value="InterPro"/>
</dbReference>
<keyword evidence="3" id="KW-0560">Oxidoreductase</keyword>
<evidence type="ECO:0000256" key="4">
    <source>
        <dbReference type="ARBA" id="ARBA00023004"/>
    </source>
</evidence>
<dbReference type="Pfam" id="PF00067">
    <property type="entry name" value="p450"/>
    <property type="match status" value="1"/>
</dbReference>
<evidence type="ECO:0000256" key="2">
    <source>
        <dbReference type="ARBA" id="ARBA00022723"/>
    </source>
</evidence>
<evidence type="ECO:0008006" key="7">
    <source>
        <dbReference type="Google" id="ProtNLM"/>
    </source>
</evidence>
<dbReference type="InterPro" id="IPR050121">
    <property type="entry name" value="Cytochrome_P450_monoxygenase"/>
</dbReference>
<dbReference type="GO" id="GO:0044550">
    <property type="term" value="P:secondary metabolite biosynthetic process"/>
    <property type="evidence" value="ECO:0007669"/>
    <property type="project" value="UniProtKB-ARBA"/>
</dbReference>
<dbReference type="Proteomes" id="UP001271007">
    <property type="component" value="Unassembled WGS sequence"/>
</dbReference>
<dbReference type="Gene3D" id="1.10.630.10">
    <property type="entry name" value="Cytochrome P450"/>
    <property type="match status" value="1"/>
</dbReference>
<accession>A0AAJ0G7Y9</accession>
<keyword evidence="6" id="KW-1185">Reference proteome</keyword>
<reference evidence="5" key="1">
    <citation type="submission" date="2023-04" db="EMBL/GenBank/DDBJ databases">
        <title>Black Yeasts Isolated from many extreme environments.</title>
        <authorList>
            <person name="Coleine C."/>
            <person name="Stajich J.E."/>
            <person name="Selbmann L."/>
        </authorList>
    </citation>
    <scope>NUCLEOTIDE SEQUENCE</scope>
    <source>
        <strain evidence="5">CCFEE 5312</strain>
    </source>
</reference>
<gene>
    <name evidence="5" type="ORF">LTR09_007291</name>
</gene>
<keyword evidence="4" id="KW-0408">Iron</keyword>
<dbReference type="PANTHER" id="PTHR24305">
    <property type="entry name" value="CYTOCHROME P450"/>
    <property type="match status" value="1"/>
</dbReference>
<dbReference type="GO" id="GO:0016705">
    <property type="term" value="F:oxidoreductase activity, acting on paired donors, with incorporation or reduction of molecular oxygen"/>
    <property type="evidence" value="ECO:0007669"/>
    <property type="project" value="InterPro"/>
</dbReference>
<dbReference type="GO" id="GO:0020037">
    <property type="term" value="F:heme binding"/>
    <property type="evidence" value="ECO:0007669"/>
    <property type="project" value="InterPro"/>
</dbReference>
<organism evidence="5 6">
    <name type="scientific">Extremus antarcticus</name>
    <dbReference type="NCBI Taxonomy" id="702011"/>
    <lineage>
        <taxon>Eukaryota</taxon>
        <taxon>Fungi</taxon>
        <taxon>Dikarya</taxon>
        <taxon>Ascomycota</taxon>
        <taxon>Pezizomycotina</taxon>
        <taxon>Dothideomycetes</taxon>
        <taxon>Dothideomycetidae</taxon>
        <taxon>Mycosphaerellales</taxon>
        <taxon>Extremaceae</taxon>
        <taxon>Extremus</taxon>
    </lineage>
</organism>
<dbReference type="SUPFAM" id="SSF48264">
    <property type="entry name" value="Cytochrome P450"/>
    <property type="match status" value="1"/>
</dbReference>